<evidence type="ECO:0000256" key="1">
    <source>
        <dbReference type="SAM" id="MobiDB-lite"/>
    </source>
</evidence>
<name>A0A6J6HMQ7_9ZZZZ</name>
<organism evidence="2">
    <name type="scientific">freshwater metagenome</name>
    <dbReference type="NCBI Taxonomy" id="449393"/>
    <lineage>
        <taxon>unclassified sequences</taxon>
        <taxon>metagenomes</taxon>
        <taxon>ecological metagenomes</taxon>
    </lineage>
</organism>
<dbReference type="Pfam" id="PF11238">
    <property type="entry name" value="DUF3039"/>
    <property type="match status" value="1"/>
</dbReference>
<dbReference type="EMBL" id="CAEZUP010000048">
    <property type="protein sequence ID" value="CAB4612615.1"/>
    <property type="molecule type" value="Genomic_DNA"/>
</dbReference>
<dbReference type="AlphaFoldDB" id="A0A6J6HMQ7"/>
<feature type="region of interest" description="Disordered" evidence="1">
    <location>
        <begin position="29"/>
        <end position="57"/>
    </location>
</feature>
<proteinExistence type="predicted"/>
<reference evidence="2" key="1">
    <citation type="submission" date="2020-05" db="EMBL/GenBank/DDBJ databases">
        <authorList>
            <person name="Chiriac C."/>
            <person name="Salcher M."/>
            <person name="Ghai R."/>
            <person name="Kavagutti S V."/>
        </authorList>
    </citation>
    <scope>NUCLEOTIDE SEQUENCE</scope>
</reference>
<dbReference type="InterPro" id="IPR021400">
    <property type="entry name" value="DUF3039"/>
</dbReference>
<protein>
    <submittedName>
        <fullName evidence="2">Unannotated protein</fullName>
    </submittedName>
</protein>
<accession>A0A6J6HMQ7</accession>
<evidence type="ECO:0000313" key="2">
    <source>
        <dbReference type="EMBL" id="CAB4612615.1"/>
    </source>
</evidence>
<feature type="compositionally biased region" description="Basic and acidic residues" evidence="1">
    <location>
        <begin position="40"/>
        <end position="57"/>
    </location>
</feature>
<gene>
    <name evidence="2" type="ORF">UFOPK1835_01193</name>
</gene>
<sequence>MEHRELRRYAAFVMNTVLADTQRIHDGIARSTARLSSTETVERQDTRPSDPDMEHGKVAHIIRKSDQMRGYVLGEEITALCGERFIPTRDPYQYPVCEACRQALTAGSGSD</sequence>